<sequence>MLRRMFAEQPARIEALDGFAVGEWVASHDRATRRDGSVSEGLSLYRVRGGRIVEDWYPARRAL</sequence>
<comment type="caution">
    <text evidence="1">The sequence shown here is derived from an EMBL/GenBank/DDBJ whole genome shotgun (WGS) entry which is preliminary data.</text>
</comment>
<gene>
    <name evidence="1" type="ORF">QFW77_18705</name>
</gene>
<dbReference type="RefSeq" id="WP_280576393.1">
    <property type="nucleotide sequence ID" value="NZ_JARXRM010000046.1"/>
</dbReference>
<evidence type="ECO:0008006" key="3">
    <source>
        <dbReference type="Google" id="ProtNLM"/>
    </source>
</evidence>
<dbReference type="SUPFAM" id="SSF54427">
    <property type="entry name" value="NTF2-like"/>
    <property type="match status" value="1"/>
</dbReference>
<evidence type="ECO:0000313" key="2">
    <source>
        <dbReference type="Proteomes" id="UP001156940"/>
    </source>
</evidence>
<dbReference type="EMBL" id="JARXRM010000046">
    <property type="protein sequence ID" value="MDH5825002.1"/>
    <property type="molecule type" value="Genomic_DNA"/>
</dbReference>
<evidence type="ECO:0000313" key="1">
    <source>
        <dbReference type="EMBL" id="MDH5825002.1"/>
    </source>
</evidence>
<dbReference type="InterPro" id="IPR032710">
    <property type="entry name" value="NTF2-like_dom_sf"/>
</dbReference>
<name>A0ABT6JDV1_9GAMM</name>
<accession>A0ABT6JDV1</accession>
<protein>
    <recommendedName>
        <fullName evidence="3">SnoaL-like domain-containing protein</fullName>
    </recommendedName>
</protein>
<dbReference type="Gene3D" id="3.10.450.50">
    <property type="match status" value="1"/>
</dbReference>
<organism evidence="1 2">
    <name type="scientific">Luteimonas endophytica</name>
    <dbReference type="NCBI Taxonomy" id="3042023"/>
    <lineage>
        <taxon>Bacteria</taxon>
        <taxon>Pseudomonadati</taxon>
        <taxon>Pseudomonadota</taxon>
        <taxon>Gammaproteobacteria</taxon>
        <taxon>Lysobacterales</taxon>
        <taxon>Lysobacteraceae</taxon>
        <taxon>Luteimonas</taxon>
    </lineage>
</organism>
<reference evidence="1 2" key="1">
    <citation type="submission" date="2023-04" db="EMBL/GenBank/DDBJ databases">
        <title>Luteimonas endophyticus RD2P54.</title>
        <authorList>
            <person name="Sun J.-Q."/>
        </authorList>
    </citation>
    <scope>NUCLEOTIDE SEQUENCE [LARGE SCALE GENOMIC DNA]</scope>
    <source>
        <strain evidence="1 2">RD2P54</strain>
    </source>
</reference>
<keyword evidence="2" id="KW-1185">Reference proteome</keyword>
<dbReference type="Proteomes" id="UP001156940">
    <property type="component" value="Unassembled WGS sequence"/>
</dbReference>
<proteinExistence type="predicted"/>